<gene>
    <name evidence="4" type="ORF">BJ508DRAFT_111380</name>
</gene>
<keyword evidence="1" id="KW-0812">Transmembrane</keyword>
<protein>
    <recommendedName>
        <fullName evidence="3">Azaphilone pigments biosynthesis cluster protein L N-terminal domain-containing protein</fullName>
    </recommendedName>
</protein>
<dbReference type="Pfam" id="PF17111">
    <property type="entry name" value="PigL_N"/>
    <property type="match status" value="1"/>
</dbReference>
<feature type="chain" id="PRO_5018207097" description="Azaphilone pigments biosynthesis cluster protein L N-terminal domain-containing protein" evidence="2">
    <location>
        <begin position="24"/>
        <end position="366"/>
    </location>
</feature>
<evidence type="ECO:0000256" key="1">
    <source>
        <dbReference type="SAM" id="Phobius"/>
    </source>
</evidence>
<feature type="transmembrane region" description="Helical" evidence="1">
    <location>
        <begin position="314"/>
        <end position="334"/>
    </location>
</feature>
<dbReference type="OrthoDB" id="524326at2759"/>
<sequence length="366" mass="41219">MSMLPTTLGAVVALLRLLEDIKSAPTIIRDLETEVMQLRSILEELERCKRFASPTTDTLILENEKHLDDVIDGCWSIICEVTVLATKFNSKKGGLFSRPLGRVAWAMDGQRKVERYRKRLAEIKATLNIAVGLRIRISVDSVQDDTRHILAQIETLLNQLSIEDLESALAQTGSESSYMLRRYLESASGYAESILKGGSGATIKTTAIGAETPSTGFTFTPSRLSSIREVPPPVPLPELTTDNLKLLTKELYVPVQKKKKRIHRRSWLALGRLKSINTMASARESQIESAEDEAELDDILVIIRELLYLDEADWFYIESCVAVVLFSLFVLVMARYRPEWDYSGYLTFLRQYLSWRSSEPGSSHAV</sequence>
<evidence type="ECO:0000256" key="2">
    <source>
        <dbReference type="SAM" id="SignalP"/>
    </source>
</evidence>
<reference evidence="4 5" key="1">
    <citation type="journal article" date="2018" name="Nat. Ecol. Evol.">
        <title>Pezizomycetes genomes reveal the molecular basis of ectomycorrhizal truffle lifestyle.</title>
        <authorList>
            <person name="Murat C."/>
            <person name="Payen T."/>
            <person name="Noel B."/>
            <person name="Kuo A."/>
            <person name="Morin E."/>
            <person name="Chen J."/>
            <person name="Kohler A."/>
            <person name="Krizsan K."/>
            <person name="Balestrini R."/>
            <person name="Da Silva C."/>
            <person name="Montanini B."/>
            <person name="Hainaut M."/>
            <person name="Levati E."/>
            <person name="Barry K.W."/>
            <person name="Belfiori B."/>
            <person name="Cichocki N."/>
            <person name="Clum A."/>
            <person name="Dockter R.B."/>
            <person name="Fauchery L."/>
            <person name="Guy J."/>
            <person name="Iotti M."/>
            <person name="Le Tacon F."/>
            <person name="Lindquist E.A."/>
            <person name="Lipzen A."/>
            <person name="Malagnac F."/>
            <person name="Mello A."/>
            <person name="Molinier V."/>
            <person name="Miyauchi S."/>
            <person name="Poulain J."/>
            <person name="Riccioni C."/>
            <person name="Rubini A."/>
            <person name="Sitrit Y."/>
            <person name="Splivallo R."/>
            <person name="Traeger S."/>
            <person name="Wang M."/>
            <person name="Zifcakova L."/>
            <person name="Wipf D."/>
            <person name="Zambonelli A."/>
            <person name="Paolocci F."/>
            <person name="Nowrousian M."/>
            <person name="Ottonello S."/>
            <person name="Baldrian P."/>
            <person name="Spatafora J.W."/>
            <person name="Henrissat B."/>
            <person name="Nagy L.G."/>
            <person name="Aury J.M."/>
            <person name="Wincker P."/>
            <person name="Grigoriev I.V."/>
            <person name="Bonfante P."/>
            <person name="Martin F.M."/>
        </authorList>
    </citation>
    <scope>NUCLEOTIDE SEQUENCE [LARGE SCALE GENOMIC DNA]</scope>
    <source>
        <strain evidence="4 5">RN42</strain>
    </source>
</reference>
<keyword evidence="1" id="KW-1133">Transmembrane helix</keyword>
<feature type="signal peptide" evidence="2">
    <location>
        <begin position="1"/>
        <end position="23"/>
    </location>
</feature>
<dbReference type="InterPro" id="IPR031348">
    <property type="entry name" value="PigL_N"/>
</dbReference>
<keyword evidence="2" id="KW-0732">Signal</keyword>
<dbReference type="AlphaFoldDB" id="A0A3N4I698"/>
<evidence type="ECO:0000259" key="3">
    <source>
        <dbReference type="Pfam" id="PF17111"/>
    </source>
</evidence>
<proteinExistence type="predicted"/>
<dbReference type="Proteomes" id="UP000275078">
    <property type="component" value="Unassembled WGS sequence"/>
</dbReference>
<dbReference type="STRING" id="1160509.A0A3N4I698"/>
<evidence type="ECO:0000313" key="5">
    <source>
        <dbReference type="Proteomes" id="UP000275078"/>
    </source>
</evidence>
<evidence type="ECO:0000313" key="4">
    <source>
        <dbReference type="EMBL" id="RPA81615.1"/>
    </source>
</evidence>
<keyword evidence="5" id="KW-1185">Reference proteome</keyword>
<keyword evidence="1" id="KW-0472">Membrane</keyword>
<dbReference type="EMBL" id="ML119678">
    <property type="protein sequence ID" value="RPA81615.1"/>
    <property type="molecule type" value="Genomic_DNA"/>
</dbReference>
<accession>A0A3N4I698</accession>
<feature type="domain" description="Azaphilone pigments biosynthesis cluster protein L N-terminal" evidence="3">
    <location>
        <begin position="4"/>
        <end position="171"/>
    </location>
</feature>
<name>A0A3N4I698_ASCIM</name>
<organism evidence="4 5">
    <name type="scientific">Ascobolus immersus RN42</name>
    <dbReference type="NCBI Taxonomy" id="1160509"/>
    <lineage>
        <taxon>Eukaryota</taxon>
        <taxon>Fungi</taxon>
        <taxon>Dikarya</taxon>
        <taxon>Ascomycota</taxon>
        <taxon>Pezizomycotina</taxon>
        <taxon>Pezizomycetes</taxon>
        <taxon>Pezizales</taxon>
        <taxon>Ascobolaceae</taxon>
        <taxon>Ascobolus</taxon>
    </lineage>
</organism>